<evidence type="ECO:0008006" key="4">
    <source>
        <dbReference type="Google" id="ProtNLM"/>
    </source>
</evidence>
<organism evidence="2 3">
    <name type="scientific">Paenibacillus hodogayensis</name>
    <dbReference type="NCBI Taxonomy" id="279208"/>
    <lineage>
        <taxon>Bacteria</taxon>
        <taxon>Bacillati</taxon>
        <taxon>Bacillota</taxon>
        <taxon>Bacilli</taxon>
        <taxon>Bacillales</taxon>
        <taxon>Paenibacillaceae</taxon>
        <taxon>Paenibacillus</taxon>
    </lineage>
</organism>
<dbReference type="Proteomes" id="UP001589619">
    <property type="component" value="Unassembled WGS sequence"/>
</dbReference>
<reference evidence="2 3" key="1">
    <citation type="submission" date="2024-09" db="EMBL/GenBank/DDBJ databases">
        <authorList>
            <person name="Sun Q."/>
            <person name="Mori K."/>
        </authorList>
    </citation>
    <scope>NUCLEOTIDE SEQUENCE [LARGE SCALE GENOMIC DNA]</scope>
    <source>
        <strain evidence="2 3">JCM 12520</strain>
    </source>
</reference>
<dbReference type="RefSeq" id="WP_344909142.1">
    <property type="nucleotide sequence ID" value="NZ_BAAAYO010000008.1"/>
</dbReference>
<evidence type="ECO:0000313" key="2">
    <source>
        <dbReference type="EMBL" id="MFB9754553.1"/>
    </source>
</evidence>
<feature type="compositionally biased region" description="Basic and acidic residues" evidence="1">
    <location>
        <begin position="18"/>
        <end position="31"/>
    </location>
</feature>
<evidence type="ECO:0000256" key="1">
    <source>
        <dbReference type="SAM" id="MobiDB-lite"/>
    </source>
</evidence>
<name>A0ABV5W2K4_9BACL</name>
<keyword evidence="3" id="KW-1185">Reference proteome</keyword>
<protein>
    <recommendedName>
        <fullName evidence="4">Small acid-soluble spore protein P</fullName>
    </recommendedName>
</protein>
<comment type="caution">
    <text evidence="2">The sequence shown here is derived from an EMBL/GenBank/DDBJ whole genome shotgun (WGS) entry which is preliminary data.</text>
</comment>
<accession>A0ABV5W2K4</accession>
<gene>
    <name evidence="2" type="ORF">ACFFNY_23540</name>
</gene>
<feature type="region of interest" description="Disordered" evidence="1">
    <location>
        <begin position="1"/>
        <end position="44"/>
    </location>
</feature>
<proteinExistence type="predicted"/>
<sequence>MPRHRRKAFKEQQNMSSMKEEARTLHPEKAKAFPPSANNIGKQS</sequence>
<dbReference type="EMBL" id="JBHMAG010000016">
    <property type="protein sequence ID" value="MFB9754553.1"/>
    <property type="molecule type" value="Genomic_DNA"/>
</dbReference>
<evidence type="ECO:0000313" key="3">
    <source>
        <dbReference type="Proteomes" id="UP001589619"/>
    </source>
</evidence>